<evidence type="ECO:0000256" key="1">
    <source>
        <dbReference type="ARBA" id="ARBA00023015"/>
    </source>
</evidence>
<evidence type="ECO:0000313" key="6">
    <source>
        <dbReference type="Proteomes" id="UP000646244"/>
    </source>
</evidence>
<dbReference type="SUPFAM" id="SSF46785">
    <property type="entry name" value="Winged helix' DNA-binding domain"/>
    <property type="match status" value="1"/>
</dbReference>
<feature type="domain" description="HTH arsR-type" evidence="4">
    <location>
        <begin position="249"/>
        <end position="324"/>
    </location>
</feature>
<dbReference type="Pfam" id="PF01022">
    <property type="entry name" value="HTH_5"/>
    <property type="match status" value="1"/>
</dbReference>
<dbReference type="EMBL" id="BMVB01000035">
    <property type="protein sequence ID" value="GHC72140.1"/>
    <property type="molecule type" value="Genomic_DNA"/>
</dbReference>
<dbReference type="PANTHER" id="PTHR43132">
    <property type="entry name" value="ARSENICAL RESISTANCE OPERON REPRESSOR ARSR-RELATED"/>
    <property type="match status" value="1"/>
</dbReference>
<dbReference type="PANTHER" id="PTHR43132:SF8">
    <property type="entry name" value="HTH-TYPE TRANSCRIPTIONAL REGULATOR KMTR"/>
    <property type="match status" value="1"/>
</dbReference>
<organism evidence="5 6">
    <name type="scientific">Streptomyces cinnamoneus</name>
    <name type="common">Streptoverticillium cinnamoneum</name>
    <dbReference type="NCBI Taxonomy" id="53446"/>
    <lineage>
        <taxon>Bacteria</taxon>
        <taxon>Bacillati</taxon>
        <taxon>Actinomycetota</taxon>
        <taxon>Actinomycetes</taxon>
        <taxon>Kitasatosporales</taxon>
        <taxon>Streptomycetaceae</taxon>
        <taxon>Streptomyces</taxon>
        <taxon>Streptomyces cinnamoneus group</taxon>
    </lineage>
</organism>
<dbReference type="SMART" id="SM00418">
    <property type="entry name" value="HTH_ARSR"/>
    <property type="match status" value="1"/>
</dbReference>
<dbReference type="GO" id="GO:0003677">
    <property type="term" value="F:DNA binding"/>
    <property type="evidence" value="ECO:0007669"/>
    <property type="project" value="UniProtKB-KW"/>
</dbReference>
<name>A0A918TZ19_STRCJ</name>
<sequence length="339" mass="36272">MIRIHFTAADFAGVRFAPRPAPLQELNTALLKMCVRDDELLYGRWRQRLLRSLPAAVEPLADLVPAREAPAFIDVFSDTLTDGLDTVRASSPELVRSEIERVYARHAAPAPLWIRDLHRGEADAWQLLRRAQQAAFEAILRPVWPLVQDLHHREFARHALTTAEHGIGAALAALVPGSRLHEGIWEVGAPGERDVRLCGRGLVLVPTFHWTGHPLVADLPGRPLHVTYAAGPGLPLSPAGAGGAGGTEEALAGVLGRTRLDLLVLLADEHTTSGLARRLGVSNATVSAHTAALRGAGLISTARAGRAVLHRRTALGALLVQRGGAGAGHRPRAGGTPRR</sequence>
<reference evidence="5" key="2">
    <citation type="submission" date="2020-09" db="EMBL/GenBank/DDBJ databases">
        <authorList>
            <person name="Sun Q."/>
            <person name="Ohkuma M."/>
        </authorList>
    </citation>
    <scope>NUCLEOTIDE SEQUENCE</scope>
    <source>
        <strain evidence="5">JCM 4633</strain>
    </source>
</reference>
<reference evidence="5" key="1">
    <citation type="journal article" date="2014" name="Int. J. Syst. Evol. Microbiol.">
        <title>Complete genome sequence of Corynebacterium casei LMG S-19264T (=DSM 44701T), isolated from a smear-ripened cheese.</title>
        <authorList>
            <consortium name="US DOE Joint Genome Institute (JGI-PGF)"/>
            <person name="Walter F."/>
            <person name="Albersmeier A."/>
            <person name="Kalinowski J."/>
            <person name="Ruckert C."/>
        </authorList>
    </citation>
    <scope>NUCLEOTIDE SEQUENCE</scope>
    <source>
        <strain evidence="5">JCM 4633</strain>
    </source>
</reference>
<dbReference type="Proteomes" id="UP000646244">
    <property type="component" value="Unassembled WGS sequence"/>
</dbReference>
<evidence type="ECO:0000259" key="4">
    <source>
        <dbReference type="SMART" id="SM00418"/>
    </source>
</evidence>
<dbReference type="InterPro" id="IPR036388">
    <property type="entry name" value="WH-like_DNA-bd_sf"/>
</dbReference>
<accession>A0A918TZ19</accession>
<dbReference type="RefSeq" id="WP_190113005.1">
    <property type="nucleotide sequence ID" value="NZ_BMVB01000035.1"/>
</dbReference>
<dbReference type="AlphaFoldDB" id="A0A918TZ19"/>
<dbReference type="Gene3D" id="1.10.10.10">
    <property type="entry name" value="Winged helix-like DNA-binding domain superfamily/Winged helix DNA-binding domain"/>
    <property type="match status" value="1"/>
</dbReference>
<keyword evidence="1" id="KW-0805">Transcription regulation</keyword>
<evidence type="ECO:0000256" key="2">
    <source>
        <dbReference type="ARBA" id="ARBA00023125"/>
    </source>
</evidence>
<keyword evidence="2" id="KW-0238">DNA-binding</keyword>
<dbReference type="CDD" id="cd00090">
    <property type="entry name" value="HTH_ARSR"/>
    <property type="match status" value="1"/>
</dbReference>
<dbReference type="GO" id="GO:0003700">
    <property type="term" value="F:DNA-binding transcription factor activity"/>
    <property type="evidence" value="ECO:0007669"/>
    <property type="project" value="InterPro"/>
</dbReference>
<keyword evidence="3" id="KW-0804">Transcription</keyword>
<dbReference type="InterPro" id="IPR036390">
    <property type="entry name" value="WH_DNA-bd_sf"/>
</dbReference>
<proteinExistence type="predicted"/>
<dbReference type="InterPro" id="IPR051011">
    <property type="entry name" value="Metal_resp_trans_reg"/>
</dbReference>
<gene>
    <name evidence="5" type="ORF">GCM10010507_59050</name>
</gene>
<protein>
    <submittedName>
        <fullName evidence="5">Transcriptional regulator</fullName>
    </submittedName>
</protein>
<evidence type="ECO:0000256" key="3">
    <source>
        <dbReference type="ARBA" id="ARBA00023163"/>
    </source>
</evidence>
<comment type="caution">
    <text evidence="5">The sequence shown here is derived from an EMBL/GenBank/DDBJ whole genome shotgun (WGS) entry which is preliminary data.</text>
</comment>
<evidence type="ECO:0000313" key="5">
    <source>
        <dbReference type="EMBL" id="GHC72140.1"/>
    </source>
</evidence>
<dbReference type="InterPro" id="IPR001845">
    <property type="entry name" value="HTH_ArsR_DNA-bd_dom"/>
</dbReference>
<dbReference type="InterPro" id="IPR011991">
    <property type="entry name" value="ArsR-like_HTH"/>
</dbReference>